<name>A0A074YTJ0_AURSE</name>
<evidence type="ECO:0000313" key="2">
    <source>
        <dbReference type="EMBL" id="KEQ97457.1"/>
    </source>
</evidence>
<dbReference type="AlphaFoldDB" id="A0A074YTJ0"/>
<evidence type="ECO:0000313" key="3">
    <source>
        <dbReference type="Proteomes" id="UP000030641"/>
    </source>
</evidence>
<gene>
    <name evidence="2" type="ORF">AUEXF2481DRAFT_600866</name>
</gene>
<feature type="compositionally biased region" description="Low complexity" evidence="1">
    <location>
        <begin position="95"/>
        <end position="104"/>
    </location>
</feature>
<protein>
    <submittedName>
        <fullName evidence="2">Uncharacterized protein</fullName>
    </submittedName>
</protein>
<dbReference type="EMBL" id="KL584754">
    <property type="protein sequence ID" value="KEQ97457.1"/>
    <property type="molecule type" value="Genomic_DNA"/>
</dbReference>
<evidence type="ECO:0000256" key="1">
    <source>
        <dbReference type="SAM" id="MobiDB-lite"/>
    </source>
</evidence>
<feature type="compositionally biased region" description="Polar residues" evidence="1">
    <location>
        <begin position="67"/>
        <end position="78"/>
    </location>
</feature>
<feature type="compositionally biased region" description="Basic and acidic residues" evidence="1">
    <location>
        <begin position="15"/>
        <end position="24"/>
    </location>
</feature>
<dbReference type="GeneID" id="25369333"/>
<organism evidence="2 3">
    <name type="scientific">Aureobasidium subglaciale (strain EXF-2481)</name>
    <name type="common">Aureobasidium pullulans var. subglaciale</name>
    <dbReference type="NCBI Taxonomy" id="1043005"/>
    <lineage>
        <taxon>Eukaryota</taxon>
        <taxon>Fungi</taxon>
        <taxon>Dikarya</taxon>
        <taxon>Ascomycota</taxon>
        <taxon>Pezizomycotina</taxon>
        <taxon>Dothideomycetes</taxon>
        <taxon>Dothideomycetidae</taxon>
        <taxon>Dothideales</taxon>
        <taxon>Saccotheciaceae</taxon>
        <taxon>Aureobasidium</taxon>
    </lineage>
</organism>
<dbReference type="HOGENOM" id="CLU_1377869_0_0_1"/>
<reference evidence="2 3" key="1">
    <citation type="journal article" date="2014" name="BMC Genomics">
        <title>Genome sequencing of four Aureobasidium pullulans varieties: biotechnological potential, stress tolerance, and description of new species.</title>
        <authorList>
            <person name="Gostin Ar C."/>
            <person name="Ohm R.A."/>
            <person name="Kogej T."/>
            <person name="Sonjak S."/>
            <person name="Turk M."/>
            <person name="Zajc J."/>
            <person name="Zalar P."/>
            <person name="Grube M."/>
            <person name="Sun H."/>
            <person name="Han J."/>
            <person name="Sharma A."/>
            <person name="Chiniquy J."/>
            <person name="Ngan C.Y."/>
            <person name="Lipzen A."/>
            <person name="Barry K."/>
            <person name="Grigoriev I.V."/>
            <person name="Gunde-Cimerman N."/>
        </authorList>
    </citation>
    <scope>NUCLEOTIDE SEQUENCE [LARGE SCALE GENOMIC DNA]</scope>
    <source>
        <strain evidence="2 3">EXF-2481</strain>
    </source>
</reference>
<dbReference type="RefSeq" id="XP_013346067.1">
    <property type="nucleotide sequence ID" value="XM_013490613.1"/>
</dbReference>
<dbReference type="Proteomes" id="UP000030641">
    <property type="component" value="Unassembled WGS sequence"/>
</dbReference>
<sequence>MVHDDIWRKRSVWLQEKEKVEKSQGRASHYAPTSKVPPSTFSKQNTRTTGNPQWSPFSTHAKAKSLVSHTPTPSNIPRNTPATPHQHQKPPQPHPQTQNHTHYPVPQICAPTQRICAAGHSTNSIPPSLVSPQHLLVAYLIPPTLQFRMSYLLCTLQILRCIIAVSGLRGLGLVVTERMARRWGMWVLHLVIHRGIEG</sequence>
<feature type="compositionally biased region" description="Polar residues" evidence="1">
    <location>
        <begin position="36"/>
        <end position="58"/>
    </location>
</feature>
<accession>A0A074YTJ0</accession>
<keyword evidence="3" id="KW-1185">Reference proteome</keyword>
<feature type="region of interest" description="Disordered" evidence="1">
    <location>
        <begin position="1"/>
        <end position="104"/>
    </location>
</feature>
<dbReference type="InParanoid" id="A0A074YTJ0"/>
<proteinExistence type="predicted"/>